<gene>
    <name evidence="2" type="ORF">IMCC3135_16080</name>
</gene>
<dbReference type="Proteomes" id="UP000250079">
    <property type="component" value="Chromosome"/>
</dbReference>
<feature type="transmembrane region" description="Helical" evidence="1">
    <location>
        <begin position="12"/>
        <end position="32"/>
    </location>
</feature>
<evidence type="ECO:0000256" key="1">
    <source>
        <dbReference type="SAM" id="Phobius"/>
    </source>
</evidence>
<organism evidence="2 3">
    <name type="scientific">Granulosicoccus antarcticus IMCC3135</name>
    <dbReference type="NCBI Taxonomy" id="1192854"/>
    <lineage>
        <taxon>Bacteria</taxon>
        <taxon>Pseudomonadati</taxon>
        <taxon>Pseudomonadota</taxon>
        <taxon>Gammaproteobacteria</taxon>
        <taxon>Chromatiales</taxon>
        <taxon>Granulosicoccaceae</taxon>
        <taxon>Granulosicoccus</taxon>
    </lineage>
</organism>
<dbReference type="AlphaFoldDB" id="A0A2Z2NU93"/>
<keyword evidence="1" id="KW-0472">Membrane</keyword>
<evidence type="ECO:0008006" key="4">
    <source>
        <dbReference type="Google" id="ProtNLM"/>
    </source>
</evidence>
<proteinExistence type="predicted"/>
<keyword evidence="1" id="KW-1133">Transmembrane helix</keyword>
<dbReference type="RefSeq" id="WP_088918515.1">
    <property type="nucleotide sequence ID" value="NZ_CP018632.1"/>
</dbReference>
<evidence type="ECO:0000313" key="2">
    <source>
        <dbReference type="EMBL" id="ASJ73298.1"/>
    </source>
</evidence>
<dbReference type="KEGG" id="gai:IMCC3135_16080"/>
<sequence length="133" mass="14599">MSQFHVKKVLRYVGWIILPGAAVVLSACSFAYQLRVTVVPGDQIGIEAIADVNIIIAKTPVQQSQSSSMMTLPVDEEGTLVTEICCSPDPDIWIYAFVDANRSGRWDSDETLVADSNNPHRLSDDYTTTLVLP</sequence>
<reference evidence="2 3" key="1">
    <citation type="submission" date="2016-12" db="EMBL/GenBank/DDBJ databases">
        <authorList>
            <person name="Song W.-J."/>
            <person name="Kurnit D.M."/>
        </authorList>
    </citation>
    <scope>NUCLEOTIDE SEQUENCE [LARGE SCALE GENOMIC DNA]</scope>
    <source>
        <strain evidence="2 3">IMCC3135</strain>
    </source>
</reference>
<keyword evidence="3" id="KW-1185">Reference proteome</keyword>
<dbReference type="EMBL" id="CP018632">
    <property type="protein sequence ID" value="ASJ73298.1"/>
    <property type="molecule type" value="Genomic_DNA"/>
</dbReference>
<dbReference type="PROSITE" id="PS51257">
    <property type="entry name" value="PROKAR_LIPOPROTEIN"/>
    <property type="match status" value="1"/>
</dbReference>
<name>A0A2Z2NU93_9GAMM</name>
<accession>A0A2Z2NU93</accession>
<evidence type="ECO:0000313" key="3">
    <source>
        <dbReference type="Proteomes" id="UP000250079"/>
    </source>
</evidence>
<keyword evidence="1" id="KW-0812">Transmembrane</keyword>
<protein>
    <recommendedName>
        <fullName evidence="4">Lipoprotein</fullName>
    </recommendedName>
</protein>